<name>A0A699UVS4_TANCI</name>
<protein>
    <submittedName>
        <fullName evidence="2">Uncharacterized protein</fullName>
    </submittedName>
</protein>
<reference evidence="2" key="1">
    <citation type="journal article" date="2019" name="Sci. Rep.">
        <title>Draft genome of Tanacetum cinerariifolium, the natural source of mosquito coil.</title>
        <authorList>
            <person name="Yamashiro T."/>
            <person name="Shiraishi A."/>
            <person name="Satake H."/>
            <person name="Nakayama K."/>
        </authorList>
    </citation>
    <scope>NUCLEOTIDE SEQUENCE</scope>
</reference>
<organism evidence="2">
    <name type="scientific">Tanacetum cinerariifolium</name>
    <name type="common">Dalmatian daisy</name>
    <name type="synonym">Chrysanthemum cinerariifolium</name>
    <dbReference type="NCBI Taxonomy" id="118510"/>
    <lineage>
        <taxon>Eukaryota</taxon>
        <taxon>Viridiplantae</taxon>
        <taxon>Streptophyta</taxon>
        <taxon>Embryophyta</taxon>
        <taxon>Tracheophyta</taxon>
        <taxon>Spermatophyta</taxon>
        <taxon>Magnoliopsida</taxon>
        <taxon>eudicotyledons</taxon>
        <taxon>Gunneridae</taxon>
        <taxon>Pentapetalae</taxon>
        <taxon>asterids</taxon>
        <taxon>campanulids</taxon>
        <taxon>Asterales</taxon>
        <taxon>Asteraceae</taxon>
        <taxon>Asteroideae</taxon>
        <taxon>Anthemideae</taxon>
        <taxon>Anthemidinae</taxon>
        <taxon>Tanacetum</taxon>
    </lineage>
</organism>
<dbReference type="EMBL" id="BKCJ011369836">
    <property type="protein sequence ID" value="GFD26570.1"/>
    <property type="molecule type" value="Genomic_DNA"/>
</dbReference>
<gene>
    <name evidence="2" type="ORF">Tci_898539</name>
</gene>
<comment type="caution">
    <text evidence="2">The sequence shown here is derived from an EMBL/GenBank/DDBJ whole genome shotgun (WGS) entry which is preliminary data.</text>
</comment>
<feature type="region of interest" description="Disordered" evidence="1">
    <location>
        <begin position="52"/>
        <end position="72"/>
    </location>
</feature>
<feature type="region of interest" description="Disordered" evidence="1">
    <location>
        <begin position="1"/>
        <end position="22"/>
    </location>
</feature>
<evidence type="ECO:0000313" key="2">
    <source>
        <dbReference type="EMBL" id="GFD26570.1"/>
    </source>
</evidence>
<proteinExistence type="predicted"/>
<dbReference type="AlphaFoldDB" id="A0A699UVS4"/>
<accession>A0A699UVS4</accession>
<sequence>MDTLVCEGRIRGDKKGGGSGGVGAEATSGISMGLVHTLKNVVLALATVEQPPRRDPQIEYSKIVPQSEQKYR</sequence>
<evidence type="ECO:0000256" key="1">
    <source>
        <dbReference type="SAM" id="MobiDB-lite"/>
    </source>
</evidence>